<dbReference type="Pfam" id="PF08327">
    <property type="entry name" value="AHSA1"/>
    <property type="match status" value="1"/>
</dbReference>
<feature type="domain" description="Activator of Hsp90 ATPase homologue 1/2-like C-terminal" evidence="2">
    <location>
        <begin position="12"/>
        <end position="111"/>
    </location>
</feature>
<protein>
    <submittedName>
        <fullName evidence="3">ATPase</fullName>
    </submittedName>
</protein>
<comment type="caution">
    <text evidence="3">The sequence shown here is derived from an EMBL/GenBank/DDBJ whole genome shotgun (WGS) entry which is preliminary data.</text>
</comment>
<dbReference type="InterPro" id="IPR013538">
    <property type="entry name" value="ASHA1/2-like_C"/>
</dbReference>
<dbReference type="InterPro" id="IPR023393">
    <property type="entry name" value="START-like_dom_sf"/>
</dbReference>
<dbReference type="AlphaFoldDB" id="A0A8J2XJK8"/>
<evidence type="ECO:0000313" key="4">
    <source>
        <dbReference type="Proteomes" id="UP000616114"/>
    </source>
</evidence>
<dbReference type="Proteomes" id="UP000616114">
    <property type="component" value="Unassembled WGS sequence"/>
</dbReference>
<gene>
    <name evidence="3" type="ORF">GCM10011333_06110</name>
</gene>
<organism evidence="3 4">
    <name type="scientific">Sediminivirga luteola</name>
    <dbReference type="NCBI Taxonomy" id="1774748"/>
    <lineage>
        <taxon>Bacteria</taxon>
        <taxon>Bacillati</taxon>
        <taxon>Actinomycetota</taxon>
        <taxon>Actinomycetes</taxon>
        <taxon>Micrococcales</taxon>
        <taxon>Brevibacteriaceae</taxon>
        <taxon>Sediminivirga</taxon>
    </lineage>
</organism>
<dbReference type="CDD" id="cd07814">
    <property type="entry name" value="SRPBCC_CalC_Aha1-like"/>
    <property type="match status" value="1"/>
</dbReference>
<proteinExistence type="inferred from homology"/>
<keyword evidence="4" id="KW-1185">Reference proteome</keyword>
<reference evidence="3" key="2">
    <citation type="submission" date="2020-09" db="EMBL/GenBank/DDBJ databases">
        <authorList>
            <person name="Sun Q."/>
            <person name="Zhou Y."/>
        </authorList>
    </citation>
    <scope>NUCLEOTIDE SEQUENCE</scope>
    <source>
        <strain evidence="3">CGMCC 1.12785</strain>
    </source>
</reference>
<reference evidence="3" key="1">
    <citation type="journal article" date="2014" name="Int. J. Syst. Evol. Microbiol.">
        <title>Complete genome sequence of Corynebacterium casei LMG S-19264T (=DSM 44701T), isolated from a smear-ripened cheese.</title>
        <authorList>
            <consortium name="US DOE Joint Genome Institute (JGI-PGF)"/>
            <person name="Walter F."/>
            <person name="Albersmeier A."/>
            <person name="Kalinowski J."/>
            <person name="Ruckert C."/>
        </authorList>
    </citation>
    <scope>NUCLEOTIDE SEQUENCE</scope>
    <source>
        <strain evidence="3">CGMCC 1.12785</strain>
    </source>
</reference>
<sequence length="144" mass="16638">MSRIYKTGEYGVPASTLWRALTDRDLLAIWFMPNDFRAEVGHRFTMTTDPAPMFDGTVHLEVLEIDAPHRMRWSWRGGPIDTIVTFTVVELGPRRCRLEFLQEGFEGLGAEFARFFLNRGWPKIDPILTAVLHTIEATEQRKKT</sequence>
<accession>A0A8J2XJK8</accession>
<dbReference type="SUPFAM" id="SSF55961">
    <property type="entry name" value="Bet v1-like"/>
    <property type="match status" value="1"/>
</dbReference>
<dbReference type="RefSeq" id="WP_188549447.1">
    <property type="nucleotide sequence ID" value="NZ_BMFY01000002.1"/>
</dbReference>
<evidence type="ECO:0000256" key="1">
    <source>
        <dbReference type="ARBA" id="ARBA00006817"/>
    </source>
</evidence>
<name>A0A8J2XJK8_9MICO</name>
<evidence type="ECO:0000313" key="3">
    <source>
        <dbReference type="EMBL" id="GGA05980.1"/>
    </source>
</evidence>
<dbReference type="EMBL" id="BMFY01000002">
    <property type="protein sequence ID" value="GGA05980.1"/>
    <property type="molecule type" value="Genomic_DNA"/>
</dbReference>
<dbReference type="Gene3D" id="3.30.530.20">
    <property type="match status" value="1"/>
</dbReference>
<evidence type="ECO:0000259" key="2">
    <source>
        <dbReference type="Pfam" id="PF08327"/>
    </source>
</evidence>
<comment type="similarity">
    <text evidence="1">Belongs to the AHA1 family.</text>
</comment>